<accession>A0A7W8D252</accession>
<comment type="caution">
    <text evidence="1">The sequence shown here is derived from an EMBL/GenBank/DDBJ whole genome shotgun (WGS) entry which is preliminary data.</text>
</comment>
<evidence type="ECO:0008006" key="3">
    <source>
        <dbReference type="Google" id="ProtNLM"/>
    </source>
</evidence>
<dbReference type="PROSITE" id="PS51257">
    <property type="entry name" value="PROKAR_LIPOPROTEIN"/>
    <property type="match status" value="1"/>
</dbReference>
<dbReference type="RefSeq" id="WP_183958718.1">
    <property type="nucleotide sequence ID" value="NZ_JACHHP010000001.1"/>
</dbReference>
<sequence length="203" mass="21956">MRRRPAALRPLWLAAVLVLCGCERTVFQSPPSASARCDKALVGHWVSEGDEGGHDGELIAHVDASCTLRVEQPSDGGVKRSASTTLRSDRLAGGHYLWIDAAWAHAAFDVQASPLDRPGDIYLLSYTSTGRDRLTLYAVRHRALAHRVLDKDIAGELLARENALAVRIPGDSAATAALLRKYRLFDTSNGIGFRRAGDGAATR</sequence>
<dbReference type="Proteomes" id="UP000521199">
    <property type="component" value="Unassembled WGS sequence"/>
</dbReference>
<keyword evidence="2" id="KW-1185">Reference proteome</keyword>
<organism evidence="1 2">
    <name type="scientific">Chiayiivirga flava</name>
    <dbReference type="NCBI Taxonomy" id="659595"/>
    <lineage>
        <taxon>Bacteria</taxon>
        <taxon>Pseudomonadati</taxon>
        <taxon>Pseudomonadota</taxon>
        <taxon>Gammaproteobacteria</taxon>
        <taxon>Lysobacterales</taxon>
        <taxon>Lysobacteraceae</taxon>
        <taxon>Chiayiivirga</taxon>
    </lineage>
</organism>
<dbReference type="EMBL" id="JACHHP010000001">
    <property type="protein sequence ID" value="MBB5206593.1"/>
    <property type="molecule type" value="Genomic_DNA"/>
</dbReference>
<protein>
    <recommendedName>
        <fullName evidence="3">Lipoprotein</fullName>
    </recommendedName>
</protein>
<name>A0A7W8D252_9GAMM</name>
<dbReference type="AlphaFoldDB" id="A0A7W8D252"/>
<reference evidence="1 2" key="1">
    <citation type="submission" date="2020-08" db="EMBL/GenBank/DDBJ databases">
        <title>Genomic Encyclopedia of Type Strains, Phase IV (KMG-IV): sequencing the most valuable type-strain genomes for metagenomic binning, comparative biology and taxonomic classification.</title>
        <authorList>
            <person name="Goeker M."/>
        </authorList>
    </citation>
    <scope>NUCLEOTIDE SEQUENCE [LARGE SCALE GENOMIC DNA]</scope>
    <source>
        <strain evidence="1 2">DSM 24163</strain>
    </source>
</reference>
<evidence type="ECO:0000313" key="1">
    <source>
        <dbReference type="EMBL" id="MBB5206593.1"/>
    </source>
</evidence>
<proteinExistence type="predicted"/>
<gene>
    <name evidence="1" type="ORF">HNQ52_000109</name>
</gene>
<evidence type="ECO:0000313" key="2">
    <source>
        <dbReference type="Proteomes" id="UP000521199"/>
    </source>
</evidence>